<dbReference type="AlphaFoldDB" id="F8WK74"/>
<dbReference type="InterPro" id="IPR016992">
    <property type="entry name" value="UCP032209"/>
</dbReference>
<evidence type="ECO:0008006" key="2">
    <source>
        <dbReference type="Google" id="ProtNLM"/>
    </source>
</evidence>
<name>F8WK74_STAAU</name>
<sequence length="167" mass="19444">MKNIQSTLETQAIFSDDQQHRYLLKKIWDRDKQTLTIITMYPHYDGVFNIDLTTQLIMNKVIEKEAYGSINFVNLYSNIDTPINLKHIENSHDKHTDIHIMKAVKEADTVLLAWGAYGKKAMVEVRVNEVLEMLKPHQKKISTLTNPQTNEIMHPLNPMARKAWTIK</sequence>
<proteinExistence type="predicted"/>
<reference evidence="1" key="1">
    <citation type="journal article" date="2011" name="Antimicrob. Agents Chemother.">
        <title>Novel types of staphylococcal cassette chromosome mec elements identified in clonal complex 398 methicillin-resistant Staphylococcus aureus strains.</title>
        <authorList>
            <person name="Li S."/>
            <person name="Skov R.L."/>
            <person name="Han X."/>
            <person name="Larsen A.R."/>
            <person name="Larsen J."/>
            <person name="Sorum M."/>
            <person name="Wulf M."/>
            <person name="Voss A."/>
            <person name="Hiramatsu K."/>
            <person name="Ito T."/>
        </authorList>
    </citation>
    <scope>NUCLEOTIDE SEQUENCE</scope>
    <source>
        <strain evidence="1">JCSC6943</strain>
    </source>
</reference>
<dbReference type="PIRSF" id="PIRSF032209">
    <property type="entry name" value="UCP032209"/>
    <property type="match status" value="1"/>
</dbReference>
<dbReference type="EMBL" id="AB505628">
    <property type="protein sequence ID" value="BAK53053.1"/>
    <property type="molecule type" value="Genomic_DNA"/>
</dbReference>
<protein>
    <recommendedName>
        <fullName evidence="2">DUF1643 domain-containing protein</fullName>
    </recommendedName>
</protein>
<accession>F8WK74</accession>
<evidence type="ECO:0000313" key="1">
    <source>
        <dbReference type="EMBL" id="BAK53053.1"/>
    </source>
</evidence>
<dbReference type="Pfam" id="PF07799">
    <property type="entry name" value="DUF1643"/>
    <property type="match status" value="1"/>
</dbReference>
<organism evidence="1">
    <name type="scientific">Staphylococcus aureus</name>
    <dbReference type="NCBI Taxonomy" id="1280"/>
    <lineage>
        <taxon>Bacteria</taxon>
        <taxon>Bacillati</taxon>
        <taxon>Bacillota</taxon>
        <taxon>Bacilli</taxon>
        <taxon>Bacillales</taxon>
        <taxon>Staphylococcaceae</taxon>
        <taxon>Staphylococcus</taxon>
    </lineage>
</organism>
<dbReference type="InterPro" id="IPR012441">
    <property type="entry name" value="DUF1643"/>
</dbReference>